<sequence>MFLQQPRDSRNHREINNFSIAHKRTSTSFHYSFMTPSIKPIQPTELGSSMKSPRAQHVQQHHSNTTNNINGAARSQASRRKILGSVNGNVQSKPTSAKPTSARPSSAKPSSAKPSSIPPFFDSAEEIGKQPSSHSSTTQKKPRIPATDPNRISLLWQRVMADRPTQSSKAKAKSPTSGQGRQTASEITHPTSSRASIPSSFRTAGITIDNPAFRDIILFPRRISIDKTPLSRPAFQHFRTSPPTRYQDIPGLASTTVFLEGDDDFKANIVDQYKEMKDWGLCEAEYAQYAMEHLLKSEVRDPDAIPSRAWRTKRMIQLVAKPEWLWSAPPIIDTPPTKDYNFDVRPDASYWIPIDVFNERYQNLVKELFFVKYEKILCPYFSIEFKKDDSKDEKAESQVAVAASIALYNRFKLKERRLRQKNKFWTEKHLANVRHYGITFRADAFTVWCIRPNKPLDIKDDKAETWAGCVMESVHKNRCNTLVGVQNLMEWINEIHRWGLTVHGDSCQRDVQHCIEADEIVRTSLGDTGELQDSDTDPE</sequence>
<accession>A0A1L7XDQ8</accession>
<reference evidence="2 3" key="1">
    <citation type="submission" date="2016-03" db="EMBL/GenBank/DDBJ databases">
        <authorList>
            <person name="Ploux O."/>
        </authorList>
    </citation>
    <scope>NUCLEOTIDE SEQUENCE [LARGE SCALE GENOMIC DNA]</scope>
    <source>
        <strain evidence="2 3">UAMH 11012</strain>
    </source>
</reference>
<gene>
    <name evidence="2" type="ORF">PAC_13045</name>
</gene>
<dbReference type="Proteomes" id="UP000184330">
    <property type="component" value="Unassembled WGS sequence"/>
</dbReference>
<protein>
    <submittedName>
        <fullName evidence="2">Uncharacterized protein</fullName>
    </submittedName>
</protein>
<feature type="compositionally biased region" description="Polar residues" evidence="1">
    <location>
        <begin position="45"/>
        <end position="76"/>
    </location>
</feature>
<name>A0A1L7XDQ8_9HELO</name>
<feature type="compositionally biased region" description="Polar residues" evidence="1">
    <location>
        <begin position="130"/>
        <end position="139"/>
    </location>
</feature>
<organism evidence="2 3">
    <name type="scientific">Phialocephala subalpina</name>
    <dbReference type="NCBI Taxonomy" id="576137"/>
    <lineage>
        <taxon>Eukaryota</taxon>
        <taxon>Fungi</taxon>
        <taxon>Dikarya</taxon>
        <taxon>Ascomycota</taxon>
        <taxon>Pezizomycotina</taxon>
        <taxon>Leotiomycetes</taxon>
        <taxon>Helotiales</taxon>
        <taxon>Mollisiaceae</taxon>
        <taxon>Phialocephala</taxon>
        <taxon>Phialocephala fortinii species complex</taxon>
    </lineage>
</organism>
<feature type="compositionally biased region" description="Polar residues" evidence="1">
    <location>
        <begin position="164"/>
        <end position="198"/>
    </location>
</feature>
<proteinExistence type="predicted"/>
<dbReference type="AlphaFoldDB" id="A0A1L7XDQ8"/>
<evidence type="ECO:0000313" key="3">
    <source>
        <dbReference type="Proteomes" id="UP000184330"/>
    </source>
</evidence>
<dbReference type="EMBL" id="FJOG01000022">
    <property type="protein sequence ID" value="CZR63148.1"/>
    <property type="molecule type" value="Genomic_DNA"/>
</dbReference>
<keyword evidence="3" id="KW-1185">Reference proteome</keyword>
<feature type="region of interest" description="Disordered" evidence="1">
    <location>
        <begin position="40"/>
        <end position="198"/>
    </location>
</feature>
<evidence type="ECO:0000256" key="1">
    <source>
        <dbReference type="SAM" id="MobiDB-lite"/>
    </source>
</evidence>
<dbReference type="OrthoDB" id="5426911at2759"/>
<evidence type="ECO:0000313" key="2">
    <source>
        <dbReference type="EMBL" id="CZR63148.1"/>
    </source>
</evidence>
<feature type="compositionally biased region" description="Low complexity" evidence="1">
    <location>
        <begin position="94"/>
        <end position="119"/>
    </location>
</feature>